<gene>
    <name evidence="13" type="ORF">M0R45_012737</name>
</gene>
<dbReference type="PANTHER" id="PTHR11003">
    <property type="entry name" value="POTASSIUM CHANNEL, SUBFAMILY K"/>
    <property type="match status" value="1"/>
</dbReference>
<proteinExistence type="inferred from homology"/>
<feature type="compositionally biased region" description="Basic and acidic residues" evidence="10">
    <location>
        <begin position="1"/>
        <end position="18"/>
    </location>
</feature>
<keyword evidence="4 11" id="KW-0812">Transmembrane</keyword>
<feature type="region of interest" description="Disordered" evidence="10">
    <location>
        <begin position="1"/>
        <end position="41"/>
    </location>
</feature>
<dbReference type="SUPFAM" id="SSF81324">
    <property type="entry name" value="Voltage-gated potassium channels"/>
    <property type="match status" value="2"/>
</dbReference>
<keyword evidence="3" id="KW-0813">Transport</keyword>
<comment type="subcellular location">
    <subcellularLocation>
        <location evidence="1">Membrane</location>
        <topology evidence="1">Multi-pass membrane protein</topology>
    </subcellularLocation>
</comment>
<keyword evidence="14" id="KW-1185">Reference proteome</keyword>
<dbReference type="InterPro" id="IPR011992">
    <property type="entry name" value="EF-hand-dom_pair"/>
</dbReference>
<dbReference type="GO" id="GO:0005886">
    <property type="term" value="C:plasma membrane"/>
    <property type="evidence" value="ECO:0007669"/>
    <property type="project" value="TreeGrafter"/>
</dbReference>
<dbReference type="GO" id="GO:0030322">
    <property type="term" value="P:stabilization of membrane potential"/>
    <property type="evidence" value="ECO:0007669"/>
    <property type="project" value="TreeGrafter"/>
</dbReference>
<dbReference type="SUPFAM" id="SSF47473">
    <property type="entry name" value="EF-hand"/>
    <property type="match status" value="1"/>
</dbReference>
<feature type="transmembrane region" description="Helical" evidence="11">
    <location>
        <begin position="97"/>
        <end position="116"/>
    </location>
</feature>
<feature type="transmembrane region" description="Helical" evidence="11">
    <location>
        <begin position="183"/>
        <end position="203"/>
    </location>
</feature>
<dbReference type="EMBL" id="JBEDUW010000003">
    <property type="protein sequence ID" value="KAK9935862.1"/>
    <property type="molecule type" value="Genomic_DNA"/>
</dbReference>
<evidence type="ECO:0000256" key="3">
    <source>
        <dbReference type="ARBA" id="ARBA00022448"/>
    </source>
</evidence>
<reference evidence="13 14" key="1">
    <citation type="journal article" date="2023" name="G3 (Bethesda)">
        <title>A chromosome-length genome assembly and annotation of blackberry (Rubus argutus, cv. 'Hillquist').</title>
        <authorList>
            <person name="Bruna T."/>
            <person name="Aryal R."/>
            <person name="Dudchenko O."/>
            <person name="Sargent D.J."/>
            <person name="Mead D."/>
            <person name="Buti M."/>
            <person name="Cavallini A."/>
            <person name="Hytonen T."/>
            <person name="Andres J."/>
            <person name="Pham M."/>
            <person name="Weisz D."/>
            <person name="Mascagni F."/>
            <person name="Usai G."/>
            <person name="Natali L."/>
            <person name="Bassil N."/>
            <person name="Fernandez G.E."/>
            <person name="Lomsadze A."/>
            <person name="Armour M."/>
            <person name="Olukolu B."/>
            <person name="Poorten T."/>
            <person name="Britton C."/>
            <person name="Davik J."/>
            <person name="Ashrafi H."/>
            <person name="Aiden E.L."/>
            <person name="Borodovsky M."/>
            <person name="Worthington M."/>
        </authorList>
    </citation>
    <scope>NUCLEOTIDE SEQUENCE [LARGE SCALE GENOMIC DNA]</scope>
    <source>
        <strain evidence="13">PI 553951</strain>
    </source>
</reference>
<evidence type="ECO:0000259" key="12">
    <source>
        <dbReference type="PROSITE" id="PS50222"/>
    </source>
</evidence>
<dbReference type="PRINTS" id="PR01333">
    <property type="entry name" value="2POREKCHANEL"/>
</dbReference>
<protein>
    <recommendedName>
        <fullName evidence="12">EF-hand domain-containing protein</fullName>
    </recommendedName>
</protein>
<dbReference type="InterPro" id="IPR003280">
    <property type="entry name" value="2pore_dom_K_chnl"/>
</dbReference>
<keyword evidence="9" id="KW-0407">Ion channel</keyword>
<evidence type="ECO:0000256" key="9">
    <source>
        <dbReference type="ARBA" id="ARBA00023303"/>
    </source>
</evidence>
<dbReference type="Pfam" id="PF07885">
    <property type="entry name" value="Ion_trans_2"/>
    <property type="match status" value="2"/>
</dbReference>
<dbReference type="PANTHER" id="PTHR11003:SF271">
    <property type="entry name" value="TWO-PORE POTASSIUM CHANNEL 1-LIKE"/>
    <property type="match status" value="1"/>
</dbReference>
<feature type="transmembrane region" description="Helical" evidence="11">
    <location>
        <begin position="239"/>
        <end position="259"/>
    </location>
</feature>
<evidence type="ECO:0000256" key="7">
    <source>
        <dbReference type="ARBA" id="ARBA00023065"/>
    </source>
</evidence>
<evidence type="ECO:0000313" key="14">
    <source>
        <dbReference type="Proteomes" id="UP001457282"/>
    </source>
</evidence>
<keyword evidence="8 11" id="KW-0472">Membrane</keyword>
<dbReference type="InterPro" id="IPR013099">
    <property type="entry name" value="K_chnl_dom"/>
</dbReference>
<feature type="transmembrane region" description="Helical" evidence="11">
    <location>
        <begin position="67"/>
        <end position="85"/>
    </location>
</feature>
<dbReference type="GO" id="GO:0009705">
    <property type="term" value="C:plant-type vacuole membrane"/>
    <property type="evidence" value="ECO:0007669"/>
    <property type="project" value="TreeGrafter"/>
</dbReference>
<organism evidence="13 14">
    <name type="scientific">Rubus argutus</name>
    <name type="common">Southern blackberry</name>
    <dbReference type="NCBI Taxonomy" id="59490"/>
    <lineage>
        <taxon>Eukaryota</taxon>
        <taxon>Viridiplantae</taxon>
        <taxon>Streptophyta</taxon>
        <taxon>Embryophyta</taxon>
        <taxon>Tracheophyta</taxon>
        <taxon>Spermatophyta</taxon>
        <taxon>Magnoliopsida</taxon>
        <taxon>eudicotyledons</taxon>
        <taxon>Gunneridae</taxon>
        <taxon>Pentapetalae</taxon>
        <taxon>rosids</taxon>
        <taxon>fabids</taxon>
        <taxon>Rosales</taxon>
        <taxon>Rosaceae</taxon>
        <taxon>Rosoideae</taxon>
        <taxon>Rosoideae incertae sedis</taxon>
        <taxon>Rubus</taxon>
    </lineage>
</organism>
<dbReference type="GO" id="GO:0005509">
    <property type="term" value="F:calcium ion binding"/>
    <property type="evidence" value="ECO:0007669"/>
    <property type="project" value="InterPro"/>
</dbReference>
<dbReference type="GO" id="GO:0022841">
    <property type="term" value="F:potassium ion leak channel activity"/>
    <property type="evidence" value="ECO:0007669"/>
    <property type="project" value="TreeGrafter"/>
</dbReference>
<dbReference type="Gene3D" id="1.10.238.10">
    <property type="entry name" value="EF-hand"/>
    <property type="match status" value="1"/>
</dbReference>
<sequence>MASDHDVKQALLSEKNDHSQLNNEKNVRRRNRQDKNRQLNNQNEVVIQSPAECETMYVKPQFSLKQVVLMLVSYVGGGTFCFFLVRNEIKGEKTNPILDCMYLCVVTMSTVGYGDLVPNSVMAKLLACVFVFAGMALVGLILGKAADYIVEKQEVLLVRAIHFREKVGPSELLKEVEIDKVKFKCITAGILLLVLFVVGTVFLCVVEQLEILDAIYCVCCTVTTLGYGDKSFSTAAGRIFAVFWIITSTMCLAQFYLYLAELYTERRQRSLVKWVLTRRLTPSDLEQADLDHDKVVSAAEFVIYKLKEMGKISQEEISLVMETFNKLDVDHSGTLTASDLIPLDQITDRSMTS</sequence>
<dbReference type="Proteomes" id="UP001457282">
    <property type="component" value="Unassembled WGS sequence"/>
</dbReference>
<evidence type="ECO:0000256" key="1">
    <source>
        <dbReference type="ARBA" id="ARBA00004141"/>
    </source>
</evidence>
<evidence type="ECO:0000256" key="11">
    <source>
        <dbReference type="SAM" id="Phobius"/>
    </source>
</evidence>
<evidence type="ECO:0000256" key="6">
    <source>
        <dbReference type="ARBA" id="ARBA00022989"/>
    </source>
</evidence>
<dbReference type="PROSITE" id="PS00018">
    <property type="entry name" value="EF_HAND_1"/>
    <property type="match status" value="1"/>
</dbReference>
<feature type="domain" description="EF-hand" evidence="12">
    <location>
        <begin position="315"/>
        <end position="350"/>
    </location>
</feature>
<dbReference type="AlphaFoldDB" id="A0AAW1XGR9"/>
<name>A0AAW1XGR9_RUBAR</name>
<evidence type="ECO:0000256" key="5">
    <source>
        <dbReference type="ARBA" id="ARBA00022837"/>
    </source>
</evidence>
<keyword evidence="7" id="KW-0406">Ion transport</keyword>
<evidence type="ECO:0000256" key="8">
    <source>
        <dbReference type="ARBA" id="ARBA00023136"/>
    </source>
</evidence>
<evidence type="ECO:0000256" key="2">
    <source>
        <dbReference type="ARBA" id="ARBA00010159"/>
    </source>
</evidence>
<feature type="transmembrane region" description="Helical" evidence="11">
    <location>
        <begin position="122"/>
        <end position="143"/>
    </location>
</feature>
<dbReference type="InterPro" id="IPR018247">
    <property type="entry name" value="EF_Hand_1_Ca_BS"/>
</dbReference>
<evidence type="ECO:0000256" key="4">
    <source>
        <dbReference type="ARBA" id="ARBA00022692"/>
    </source>
</evidence>
<dbReference type="Gene3D" id="1.10.287.70">
    <property type="match status" value="2"/>
</dbReference>
<dbReference type="PROSITE" id="PS50222">
    <property type="entry name" value="EF_HAND_2"/>
    <property type="match status" value="1"/>
</dbReference>
<accession>A0AAW1XGR9</accession>
<comment type="caution">
    <text evidence="13">The sequence shown here is derived from an EMBL/GenBank/DDBJ whole genome shotgun (WGS) entry which is preliminary data.</text>
</comment>
<comment type="similarity">
    <text evidence="2">Belongs to the two pore domain potassium channel (TC 1.A.1.7) family.</text>
</comment>
<keyword evidence="6 11" id="KW-1133">Transmembrane helix</keyword>
<dbReference type="InterPro" id="IPR002048">
    <property type="entry name" value="EF_hand_dom"/>
</dbReference>
<evidence type="ECO:0000313" key="13">
    <source>
        <dbReference type="EMBL" id="KAK9935862.1"/>
    </source>
</evidence>
<evidence type="ECO:0000256" key="10">
    <source>
        <dbReference type="SAM" id="MobiDB-lite"/>
    </source>
</evidence>
<dbReference type="FunFam" id="1.10.287.70:FF:000128">
    <property type="entry name" value="Two-pore potassium channel 1"/>
    <property type="match status" value="1"/>
</dbReference>
<keyword evidence="5" id="KW-0106">Calcium</keyword>
<dbReference type="GO" id="GO:0015271">
    <property type="term" value="F:outward rectifier potassium channel activity"/>
    <property type="evidence" value="ECO:0007669"/>
    <property type="project" value="TreeGrafter"/>
</dbReference>